<proteinExistence type="predicted"/>
<dbReference type="OrthoDB" id="9793236at2"/>
<reference evidence="1 2" key="1">
    <citation type="submission" date="2016-09" db="EMBL/GenBank/DDBJ databases">
        <title>Alteromonas lipolytica, a new species isolated from sea water.</title>
        <authorList>
            <person name="Wu Y.-H."/>
            <person name="Cheng H."/>
            <person name="Xu X.-W."/>
        </authorList>
    </citation>
    <scope>NUCLEOTIDE SEQUENCE [LARGE SCALE GENOMIC DNA]</scope>
    <source>
        <strain evidence="1 2">JW12</strain>
    </source>
</reference>
<keyword evidence="2" id="KW-1185">Reference proteome</keyword>
<dbReference type="STRING" id="1856405.BFC17_11680"/>
<evidence type="ECO:0008006" key="3">
    <source>
        <dbReference type="Google" id="ProtNLM"/>
    </source>
</evidence>
<sequence length="515" mass="59104">MPGIKISSKLKSALPEEQRADIVDYLRAKAGNVCYLCDGPLNEASDDIEADHDEAEAENGVTDRQNLNLVHKHCNRVKRNANTVDVRPYLKFERFLDSKPSGIRYSGCTDYFQITPKESNCSIKGEFLNLETPDGHNESYRIFEETNNRGTLRYVYARIPREALFNDEEVQPRIIKKKQIWLIFFDLNRNPLYEAPGCRLSAMNGKTKVLMFDGQHKTVSNWLLGRQDIVAKIYLDLSKNAANELVNSIQAKIPKLSLSPLELIAKLKDEWKAQIDKYLELQGIENGSEKGFIAWLPQTDRSRAKSAMESAFLDNIISNDDFDFRNYVALAGRNNDFPYLITESQLKTKILKKLIWGKQLEENWEKSSELREQEARNIINVTNMFCKYAFNMKDTTPSEHEKRRMDRLTKGVAQFRAFDLFQTIVASKFNLQDRVGEAMLRADSSNEDLWTQIEKSVELFVNHPIWTADFNTSNKTKFVNEALTKNQNIRGALDDVGCNLGYLFTGQLDGNCLKD</sequence>
<dbReference type="RefSeq" id="WP_070175166.1">
    <property type="nucleotide sequence ID" value="NZ_BMJR01000006.1"/>
</dbReference>
<gene>
    <name evidence="1" type="ORF">BFC17_11680</name>
</gene>
<accession>A0A1E8FHK5</accession>
<protein>
    <recommendedName>
        <fullName evidence="3">HNH nuclease domain-containing protein</fullName>
    </recommendedName>
</protein>
<dbReference type="AlphaFoldDB" id="A0A1E8FHK5"/>
<evidence type="ECO:0000313" key="2">
    <source>
        <dbReference type="Proteomes" id="UP000176037"/>
    </source>
</evidence>
<dbReference type="EMBL" id="MJIC01000009">
    <property type="protein sequence ID" value="OFI35422.1"/>
    <property type="molecule type" value="Genomic_DNA"/>
</dbReference>
<dbReference type="Proteomes" id="UP000176037">
    <property type="component" value="Unassembled WGS sequence"/>
</dbReference>
<comment type="caution">
    <text evidence="1">The sequence shown here is derived from an EMBL/GenBank/DDBJ whole genome shotgun (WGS) entry which is preliminary data.</text>
</comment>
<evidence type="ECO:0000313" key="1">
    <source>
        <dbReference type="EMBL" id="OFI35422.1"/>
    </source>
</evidence>
<dbReference type="CDD" id="cd00085">
    <property type="entry name" value="HNHc"/>
    <property type="match status" value="1"/>
</dbReference>
<organism evidence="1 2">
    <name type="scientific">Alteromonas lipolytica</name>
    <dbReference type="NCBI Taxonomy" id="1856405"/>
    <lineage>
        <taxon>Bacteria</taxon>
        <taxon>Pseudomonadati</taxon>
        <taxon>Pseudomonadota</taxon>
        <taxon>Gammaproteobacteria</taxon>
        <taxon>Alteromonadales</taxon>
        <taxon>Alteromonadaceae</taxon>
        <taxon>Alteromonas/Salinimonas group</taxon>
        <taxon>Alteromonas</taxon>
    </lineage>
</organism>
<name>A0A1E8FHK5_9ALTE</name>
<dbReference type="InterPro" id="IPR003615">
    <property type="entry name" value="HNH_nuc"/>
</dbReference>
<dbReference type="Gene3D" id="1.10.30.50">
    <property type="match status" value="1"/>
</dbReference>